<evidence type="ECO:0000256" key="1">
    <source>
        <dbReference type="ARBA" id="ARBA00008455"/>
    </source>
</evidence>
<dbReference type="InterPro" id="IPR000668">
    <property type="entry name" value="Peptidase_C1A_C"/>
</dbReference>
<dbReference type="InterPro" id="IPR013128">
    <property type="entry name" value="Peptidase_C1A"/>
</dbReference>
<reference evidence="5" key="1">
    <citation type="submission" date="2016-06" db="UniProtKB">
        <authorList>
            <consortium name="WormBaseParasite"/>
        </authorList>
    </citation>
    <scope>IDENTIFICATION</scope>
</reference>
<accession>A0A183E6Y8</accession>
<dbReference type="PROSITE" id="PS00640">
    <property type="entry name" value="THIOL_PROTEASE_ASN"/>
    <property type="match status" value="1"/>
</dbReference>
<keyword evidence="4" id="KW-1185">Reference proteome</keyword>
<comment type="similarity">
    <text evidence="1">Belongs to the peptidase C1 family.</text>
</comment>
<evidence type="ECO:0000313" key="5">
    <source>
        <dbReference type="WBParaSite" id="GPUH_0001675101-mRNA-1"/>
    </source>
</evidence>
<dbReference type="PANTHER" id="PTHR12411">
    <property type="entry name" value="CYSTEINE PROTEASE FAMILY C1-RELATED"/>
    <property type="match status" value="1"/>
</dbReference>
<dbReference type="Proteomes" id="UP000271098">
    <property type="component" value="Unassembled WGS sequence"/>
</dbReference>
<sequence length="94" mass="10892">MYIFLIIAISYITDLAFPKRYKFYKSGVLPDAYECWTMEPNHAAEVIGYGVERGTKYWLLKNSWGDWWGDRGFFKLERGINACQIETHATSAGL</sequence>
<name>A0A183E6Y8_9BILA</name>
<dbReference type="SUPFAM" id="SSF54001">
    <property type="entry name" value="Cysteine proteinases"/>
    <property type="match status" value="1"/>
</dbReference>
<evidence type="ECO:0000259" key="2">
    <source>
        <dbReference type="Pfam" id="PF00112"/>
    </source>
</evidence>
<feature type="domain" description="Peptidase C1A papain C-terminal" evidence="2">
    <location>
        <begin position="19"/>
        <end position="91"/>
    </location>
</feature>
<dbReference type="Gene3D" id="3.90.70.10">
    <property type="entry name" value="Cysteine proteinases"/>
    <property type="match status" value="1"/>
</dbReference>
<dbReference type="WBParaSite" id="GPUH_0001675101-mRNA-1">
    <property type="protein sequence ID" value="GPUH_0001675101-mRNA-1"/>
    <property type="gene ID" value="GPUH_0001675101"/>
</dbReference>
<reference evidence="3 4" key="2">
    <citation type="submission" date="2018-11" db="EMBL/GenBank/DDBJ databases">
        <authorList>
            <consortium name="Pathogen Informatics"/>
        </authorList>
    </citation>
    <scope>NUCLEOTIDE SEQUENCE [LARGE SCALE GENOMIC DNA]</scope>
</reference>
<dbReference type="AlphaFoldDB" id="A0A183E6Y8"/>
<dbReference type="EMBL" id="UYRT01084152">
    <property type="protein sequence ID" value="VDN28426.1"/>
    <property type="molecule type" value="Genomic_DNA"/>
</dbReference>
<organism evidence="5">
    <name type="scientific">Gongylonema pulchrum</name>
    <dbReference type="NCBI Taxonomy" id="637853"/>
    <lineage>
        <taxon>Eukaryota</taxon>
        <taxon>Metazoa</taxon>
        <taxon>Ecdysozoa</taxon>
        <taxon>Nematoda</taxon>
        <taxon>Chromadorea</taxon>
        <taxon>Rhabditida</taxon>
        <taxon>Spirurina</taxon>
        <taxon>Spiruromorpha</taxon>
        <taxon>Spiruroidea</taxon>
        <taxon>Gongylonematidae</taxon>
        <taxon>Gongylonema</taxon>
    </lineage>
</organism>
<evidence type="ECO:0000313" key="3">
    <source>
        <dbReference type="EMBL" id="VDN28426.1"/>
    </source>
</evidence>
<proteinExistence type="inferred from homology"/>
<dbReference type="GO" id="GO:0008234">
    <property type="term" value="F:cysteine-type peptidase activity"/>
    <property type="evidence" value="ECO:0007669"/>
    <property type="project" value="InterPro"/>
</dbReference>
<gene>
    <name evidence="3" type="ORF">GPUH_LOCUS16729</name>
</gene>
<dbReference type="OrthoDB" id="387093at2759"/>
<dbReference type="GO" id="GO:0006508">
    <property type="term" value="P:proteolysis"/>
    <property type="evidence" value="ECO:0007669"/>
    <property type="project" value="InterPro"/>
</dbReference>
<protein>
    <submittedName>
        <fullName evidence="5">Pept_C1 domain-containing protein</fullName>
    </submittedName>
</protein>
<evidence type="ECO:0000313" key="4">
    <source>
        <dbReference type="Proteomes" id="UP000271098"/>
    </source>
</evidence>
<dbReference type="Pfam" id="PF00112">
    <property type="entry name" value="Peptidase_C1"/>
    <property type="match status" value="1"/>
</dbReference>
<dbReference type="InterPro" id="IPR025661">
    <property type="entry name" value="Pept_asp_AS"/>
</dbReference>
<dbReference type="InterPro" id="IPR038765">
    <property type="entry name" value="Papain-like_cys_pep_sf"/>
</dbReference>